<reference evidence="3" key="1">
    <citation type="submission" date="2016-10" db="EMBL/GenBank/DDBJ databases">
        <authorList>
            <person name="Varghese N."/>
            <person name="Submissions S."/>
        </authorList>
    </citation>
    <scope>NUCLEOTIDE SEQUENCE [LARGE SCALE GENOMIC DNA]</scope>
    <source>
        <strain evidence="3">DSM 7481</strain>
    </source>
</reference>
<dbReference type="SMART" id="SM01034">
    <property type="entry name" value="BLUF"/>
    <property type="match status" value="1"/>
</dbReference>
<dbReference type="EMBL" id="FOMQ01000002">
    <property type="protein sequence ID" value="SFD44044.1"/>
    <property type="molecule type" value="Genomic_DNA"/>
</dbReference>
<evidence type="ECO:0000313" key="2">
    <source>
        <dbReference type="EMBL" id="SFD44044.1"/>
    </source>
</evidence>
<name>A0A1I1SBZ3_9BURK</name>
<dbReference type="Proteomes" id="UP000199517">
    <property type="component" value="Unassembled WGS sequence"/>
</dbReference>
<dbReference type="InterPro" id="IPR007024">
    <property type="entry name" value="BLUF_domain"/>
</dbReference>
<dbReference type="Pfam" id="PF04940">
    <property type="entry name" value="BLUF"/>
    <property type="match status" value="1"/>
</dbReference>
<dbReference type="InterPro" id="IPR036046">
    <property type="entry name" value="Acylphosphatase-like_dom_sf"/>
</dbReference>
<sequence>MTLSHLPLASPLHEVLYVSTLAPGQPLGVVATIAAHARLSNTRQRITGLLVFDGQRFCQQLEGPREPLTTLLERIRGDVRHTDMEVLHQGPLAQRRFQRFSLAFSTLEDEDALSRMESMQGSTAMAAFEALAIDLEL</sequence>
<proteinExistence type="predicted"/>
<gene>
    <name evidence="2" type="ORF">SAMN04489710_102102</name>
</gene>
<accession>A0A1I1SBZ3</accession>
<dbReference type="GO" id="GO:0009882">
    <property type="term" value="F:blue light photoreceptor activity"/>
    <property type="evidence" value="ECO:0007669"/>
    <property type="project" value="InterPro"/>
</dbReference>
<dbReference type="GO" id="GO:0071949">
    <property type="term" value="F:FAD binding"/>
    <property type="evidence" value="ECO:0007669"/>
    <property type="project" value="InterPro"/>
</dbReference>
<organism evidence="2 3">
    <name type="scientific">Paracidovorax konjaci</name>
    <dbReference type="NCBI Taxonomy" id="32040"/>
    <lineage>
        <taxon>Bacteria</taxon>
        <taxon>Pseudomonadati</taxon>
        <taxon>Pseudomonadota</taxon>
        <taxon>Betaproteobacteria</taxon>
        <taxon>Burkholderiales</taxon>
        <taxon>Comamonadaceae</taxon>
        <taxon>Paracidovorax</taxon>
    </lineage>
</organism>
<dbReference type="SUPFAM" id="SSF54975">
    <property type="entry name" value="Acylphosphatase/BLUF domain-like"/>
    <property type="match status" value="1"/>
</dbReference>
<keyword evidence="3" id="KW-1185">Reference proteome</keyword>
<evidence type="ECO:0000259" key="1">
    <source>
        <dbReference type="PROSITE" id="PS50925"/>
    </source>
</evidence>
<dbReference type="PROSITE" id="PS50925">
    <property type="entry name" value="BLUF"/>
    <property type="match status" value="1"/>
</dbReference>
<dbReference type="RefSeq" id="WP_092949756.1">
    <property type="nucleotide sequence ID" value="NZ_FOMQ01000002.1"/>
</dbReference>
<evidence type="ECO:0000313" key="3">
    <source>
        <dbReference type="Proteomes" id="UP000199517"/>
    </source>
</evidence>
<dbReference type="Gene3D" id="3.30.70.100">
    <property type="match status" value="1"/>
</dbReference>
<dbReference type="AlphaFoldDB" id="A0A1I1SBZ3"/>
<feature type="domain" description="BLUF" evidence="1">
    <location>
        <begin position="12"/>
        <end position="103"/>
    </location>
</feature>
<protein>
    <submittedName>
        <fullName evidence="2">Sensors of blue-light using FAD</fullName>
    </submittedName>
</protein>
<dbReference type="OrthoDB" id="8586885at2"/>